<evidence type="ECO:0000256" key="16">
    <source>
        <dbReference type="SAM" id="Phobius"/>
    </source>
</evidence>
<dbReference type="GO" id="GO:0009252">
    <property type="term" value="P:peptidoglycan biosynthetic process"/>
    <property type="evidence" value="ECO:0007669"/>
    <property type="project" value="UniProtKB-KW"/>
</dbReference>
<dbReference type="GO" id="GO:0032153">
    <property type="term" value="C:cell division site"/>
    <property type="evidence" value="ECO:0007669"/>
    <property type="project" value="TreeGrafter"/>
</dbReference>
<keyword evidence="8 16" id="KW-0472">Membrane</keyword>
<dbReference type="GO" id="GO:0015648">
    <property type="term" value="F:lipid-linked peptidoglycan transporter activity"/>
    <property type="evidence" value="ECO:0007669"/>
    <property type="project" value="TreeGrafter"/>
</dbReference>
<evidence type="ECO:0000313" key="18">
    <source>
        <dbReference type="Proteomes" id="UP000323930"/>
    </source>
</evidence>
<keyword evidence="2" id="KW-0328">Glycosyltransferase</keyword>
<proteinExistence type="inferred from homology"/>
<dbReference type="RefSeq" id="WP_187388243.1">
    <property type="nucleotide sequence ID" value="NZ_VSDQ01000580.1"/>
</dbReference>
<keyword evidence="7 16" id="KW-1133">Transmembrane helix</keyword>
<feature type="transmembrane region" description="Helical" evidence="16">
    <location>
        <begin position="172"/>
        <end position="197"/>
    </location>
</feature>
<comment type="similarity">
    <text evidence="11">Belongs to the SEDS family. FtsW subfamily.</text>
</comment>
<accession>A0A5D0I8I0</accession>
<sequence>ITFKESVLPLWLPAFLVLALILPSNFSTTAIIFLMVIVLVFLGGYPLRYLAVIIGSGLLMLTMFILVAKAFPDAMPNRVDTWMSRIESFSNAEDTEADYQIEKAKIAIASGGINGVGPGKSRQKNFLPQSSSDFIFAIIIEEYGLIGGLFVMVLYMWLLFRIVIAAQKADTVFGKLLVLGVGLPIVFQALINMAVAVELFPVTGQTLPLISSGGTSIWMTCLALGIILSVSAKREEIKEKEENIEENPLEILSETI</sequence>
<evidence type="ECO:0000256" key="5">
    <source>
        <dbReference type="ARBA" id="ARBA00022960"/>
    </source>
</evidence>
<name>A0A5D0I8I0_9FLAO</name>
<keyword evidence="5" id="KW-0133">Cell shape</keyword>
<evidence type="ECO:0000256" key="15">
    <source>
        <dbReference type="ARBA" id="ARBA00049902"/>
    </source>
</evidence>
<evidence type="ECO:0000256" key="6">
    <source>
        <dbReference type="ARBA" id="ARBA00022984"/>
    </source>
</evidence>
<dbReference type="GO" id="GO:0008360">
    <property type="term" value="P:regulation of cell shape"/>
    <property type="evidence" value="ECO:0007669"/>
    <property type="project" value="UniProtKB-KW"/>
</dbReference>
<feature type="non-terminal residue" evidence="17">
    <location>
        <position position="1"/>
    </location>
</feature>
<evidence type="ECO:0000313" key="17">
    <source>
        <dbReference type="EMBL" id="TYA78052.1"/>
    </source>
</evidence>
<dbReference type="EC" id="2.4.99.28" evidence="14"/>
<dbReference type="Proteomes" id="UP000323930">
    <property type="component" value="Unassembled WGS sequence"/>
</dbReference>
<evidence type="ECO:0000256" key="1">
    <source>
        <dbReference type="ARBA" id="ARBA00004141"/>
    </source>
</evidence>
<evidence type="ECO:0000256" key="2">
    <source>
        <dbReference type="ARBA" id="ARBA00022676"/>
    </source>
</evidence>
<gene>
    <name evidence="17" type="ORF">FUA24_10605</name>
</gene>
<keyword evidence="4 16" id="KW-0812">Transmembrane</keyword>
<protein>
    <recommendedName>
        <fullName evidence="12">Probable peptidoglycan glycosyltransferase FtsW</fullName>
        <ecNumber evidence="14">2.4.99.28</ecNumber>
    </recommendedName>
    <alternativeName>
        <fullName evidence="13">Cell division protein FtsW</fullName>
    </alternativeName>
    <alternativeName>
        <fullName evidence="10">Cell wall polymerase</fullName>
    </alternativeName>
    <alternativeName>
        <fullName evidence="9">Peptidoglycan polymerase</fullName>
    </alternativeName>
</protein>
<evidence type="ECO:0000256" key="10">
    <source>
        <dbReference type="ARBA" id="ARBA00033270"/>
    </source>
</evidence>
<evidence type="ECO:0000256" key="9">
    <source>
        <dbReference type="ARBA" id="ARBA00032370"/>
    </source>
</evidence>
<dbReference type="InterPro" id="IPR001182">
    <property type="entry name" value="FtsW/RodA"/>
</dbReference>
<feature type="transmembrane region" description="Helical" evidence="16">
    <location>
        <begin position="49"/>
        <end position="71"/>
    </location>
</feature>
<evidence type="ECO:0000256" key="4">
    <source>
        <dbReference type="ARBA" id="ARBA00022692"/>
    </source>
</evidence>
<dbReference type="GO" id="GO:0008955">
    <property type="term" value="F:peptidoglycan glycosyltransferase activity"/>
    <property type="evidence" value="ECO:0007669"/>
    <property type="project" value="UniProtKB-EC"/>
</dbReference>
<organism evidence="17 18">
    <name type="scientific">Seonamhaeicola marinus</name>
    <dbReference type="NCBI Taxonomy" id="1912246"/>
    <lineage>
        <taxon>Bacteria</taxon>
        <taxon>Pseudomonadati</taxon>
        <taxon>Bacteroidota</taxon>
        <taxon>Flavobacteriia</taxon>
        <taxon>Flavobacteriales</taxon>
        <taxon>Flavobacteriaceae</taxon>
    </lineage>
</organism>
<dbReference type="EMBL" id="VSDQ01000580">
    <property type="protein sequence ID" value="TYA78052.1"/>
    <property type="molecule type" value="Genomic_DNA"/>
</dbReference>
<comment type="catalytic activity">
    <reaction evidence="15">
        <text>[GlcNAc-(1-&gt;4)-Mur2Ac(oyl-L-Ala-gamma-D-Glu-L-Lys-D-Ala-D-Ala)](n)-di-trans,octa-cis-undecaprenyl diphosphate + beta-D-GlcNAc-(1-&gt;4)-Mur2Ac(oyl-L-Ala-gamma-D-Glu-L-Lys-D-Ala-D-Ala)-di-trans,octa-cis-undecaprenyl diphosphate = [GlcNAc-(1-&gt;4)-Mur2Ac(oyl-L-Ala-gamma-D-Glu-L-Lys-D-Ala-D-Ala)](n+1)-di-trans,octa-cis-undecaprenyl diphosphate + di-trans,octa-cis-undecaprenyl diphosphate + H(+)</text>
        <dbReference type="Rhea" id="RHEA:23708"/>
        <dbReference type="Rhea" id="RHEA-COMP:9602"/>
        <dbReference type="Rhea" id="RHEA-COMP:9603"/>
        <dbReference type="ChEBI" id="CHEBI:15378"/>
        <dbReference type="ChEBI" id="CHEBI:58405"/>
        <dbReference type="ChEBI" id="CHEBI:60033"/>
        <dbReference type="ChEBI" id="CHEBI:78435"/>
        <dbReference type="EC" id="2.4.99.28"/>
    </reaction>
</comment>
<keyword evidence="3" id="KW-0808">Transferase</keyword>
<keyword evidence="18" id="KW-1185">Reference proteome</keyword>
<evidence type="ECO:0000256" key="8">
    <source>
        <dbReference type="ARBA" id="ARBA00023136"/>
    </source>
</evidence>
<dbReference type="GO" id="GO:0005886">
    <property type="term" value="C:plasma membrane"/>
    <property type="evidence" value="ECO:0007669"/>
    <property type="project" value="TreeGrafter"/>
</dbReference>
<evidence type="ECO:0000256" key="11">
    <source>
        <dbReference type="ARBA" id="ARBA00038053"/>
    </source>
</evidence>
<reference evidence="17 18" key="1">
    <citation type="submission" date="2019-08" db="EMBL/GenBank/DDBJ databases">
        <title>Seonamhaeicola sediminis sp. nov., isolated from marine sediment.</title>
        <authorList>
            <person name="Cao W.R."/>
        </authorList>
    </citation>
    <scope>NUCLEOTIDE SEQUENCE [LARGE SCALE GENOMIC DNA]</scope>
    <source>
        <strain evidence="17 18">B011</strain>
    </source>
</reference>
<keyword evidence="6" id="KW-0573">Peptidoglycan synthesis</keyword>
<dbReference type="GO" id="GO:0051301">
    <property type="term" value="P:cell division"/>
    <property type="evidence" value="ECO:0007669"/>
    <property type="project" value="UniProtKB-KW"/>
</dbReference>
<dbReference type="PANTHER" id="PTHR30474:SF2">
    <property type="entry name" value="PEPTIDOGLYCAN GLYCOSYLTRANSFERASE FTSW-RELATED"/>
    <property type="match status" value="1"/>
</dbReference>
<comment type="caution">
    <text evidence="17">The sequence shown here is derived from an EMBL/GenBank/DDBJ whole genome shotgun (WGS) entry which is preliminary data.</text>
</comment>
<evidence type="ECO:0000256" key="7">
    <source>
        <dbReference type="ARBA" id="ARBA00022989"/>
    </source>
</evidence>
<feature type="transmembrane region" description="Helical" evidence="16">
    <location>
        <begin position="134"/>
        <end position="160"/>
    </location>
</feature>
<dbReference type="AlphaFoldDB" id="A0A5D0I8I0"/>
<evidence type="ECO:0000256" key="3">
    <source>
        <dbReference type="ARBA" id="ARBA00022679"/>
    </source>
</evidence>
<feature type="transmembrane region" description="Helical" evidence="16">
    <location>
        <begin position="209"/>
        <end position="230"/>
    </location>
</feature>
<keyword evidence="17" id="KW-0131">Cell cycle</keyword>
<dbReference type="PANTHER" id="PTHR30474">
    <property type="entry name" value="CELL CYCLE PROTEIN"/>
    <property type="match status" value="1"/>
</dbReference>
<feature type="transmembrane region" description="Helical" evidence="16">
    <location>
        <begin position="12"/>
        <end position="42"/>
    </location>
</feature>
<evidence type="ECO:0000256" key="14">
    <source>
        <dbReference type="ARBA" id="ARBA00044770"/>
    </source>
</evidence>
<comment type="subcellular location">
    <subcellularLocation>
        <location evidence="1">Membrane</location>
        <topology evidence="1">Multi-pass membrane protein</topology>
    </subcellularLocation>
</comment>
<evidence type="ECO:0000256" key="12">
    <source>
        <dbReference type="ARBA" id="ARBA00041185"/>
    </source>
</evidence>
<keyword evidence="17" id="KW-0132">Cell division</keyword>
<evidence type="ECO:0000256" key="13">
    <source>
        <dbReference type="ARBA" id="ARBA00041418"/>
    </source>
</evidence>
<dbReference type="Pfam" id="PF01098">
    <property type="entry name" value="FTSW_RODA_SPOVE"/>
    <property type="match status" value="1"/>
</dbReference>